<dbReference type="Pfam" id="PF00168">
    <property type="entry name" value="C2"/>
    <property type="match status" value="1"/>
</dbReference>
<organism evidence="3">
    <name type="scientific">Nymphaea colorata</name>
    <name type="common">pocket water lily</name>
    <dbReference type="NCBI Taxonomy" id="210225"/>
    <lineage>
        <taxon>Eukaryota</taxon>
        <taxon>Viridiplantae</taxon>
        <taxon>Streptophyta</taxon>
        <taxon>Embryophyta</taxon>
        <taxon>Tracheophyta</taxon>
        <taxon>Spermatophyta</taxon>
        <taxon>Magnoliopsida</taxon>
        <taxon>Nymphaeales</taxon>
        <taxon>Nymphaeaceae</taxon>
        <taxon>Nymphaea</taxon>
    </lineage>
</organism>
<feature type="region of interest" description="Disordered" evidence="1">
    <location>
        <begin position="185"/>
        <end position="220"/>
    </location>
</feature>
<feature type="domain" description="C2" evidence="2">
    <location>
        <begin position="1"/>
        <end position="119"/>
    </location>
</feature>
<proteinExistence type="predicted"/>
<accession>A0A5K1DAR0</accession>
<dbReference type="InterPro" id="IPR044750">
    <property type="entry name" value="C2_SRC2/BAP"/>
</dbReference>
<reference evidence="3" key="1">
    <citation type="submission" date="2019-09" db="EMBL/GenBank/DDBJ databases">
        <authorList>
            <person name="Zhang L."/>
        </authorList>
    </citation>
    <scope>NUCLEOTIDE SEQUENCE</scope>
</reference>
<dbReference type="Gramene" id="NC5G0050110.1">
    <property type="protein sequence ID" value="NC5G0050110.1:cds"/>
    <property type="gene ID" value="NC5G0050110"/>
</dbReference>
<dbReference type="AlphaFoldDB" id="A0A5K1DAR0"/>
<dbReference type="PANTHER" id="PTHR32246:SF143">
    <property type="entry name" value="CALCIUM-DEPENDENT LIPID-BINDING (CALB DOMAIN) FAMILY PROTEIN"/>
    <property type="match status" value="1"/>
</dbReference>
<name>A0A5K1DAR0_9MAGN</name>
<dbReference type="InterPro" id="IPR035892">
    <property type="entry name" value="C2_domain_sf"/>
</dbReference>
<dbReference type="OMA" id="NRANPIW"/>
<dbReference type="SUPFAM" id="SSF49562">
    <property type="entry name" value="C2 domain (Calcium/lipid-binding domain, CaLB)"/>
    <property type="match status" value="1"/>
</dbReference>
<dbReference type="InterPro" id="IPR000008">
    <property type="entry name" value="C2_dom"/>
</dbReference>
<dbReference type="EMBL" id="LR721783">
    <property type="protein sequence ID" value="VVW33252.1"/>
    <property type="molecule type" value="Genomic_DNA"/>
</dbReference>
<dbReference type="OrthoDB" id="1909968at2759"/>
<dbReference type="SMART" id="SM00239">
    <property type="entry name" value="C2"/>
    <property type="match status" value="1"/>
</dbReference>
<evidence type="ECO:0000256" key="1">
    <source>
        <dbReference type="SAM" id="MobiDB-lite"/>
    </source>
</evidence>
<evidence type="ECO:0000313" key="3">
    <source>
        <dbReference type="EMBL" id="VVW33252.1"/>
    </source>
</evidence>
<dbReference type="PANTHER" id="PTHR32246">
    <property type="entry name" value="INGRESSION PROTEIN FIC1"/>
    <property type="match status" value="1"/>
</dbReference>
<protein>
    <recommendedName>
        <fullName evidence="2">C2 domain-containing protein</fullName>
    </recommendedName>
</protein>
<evidence type="ECO:0000259" key="2">
    <source>
        <dbReference type="PROSITE" id="PS50004"/>
    </source>
</evidence>
<dbReference type="CDD" id="cd04051">
    <property type="entry name" value="C2_SRC2_like"/>
    <property type="match status" value="1"/>
</dbReference>
<sequence length="320" mass="35413">MMKPAQPAGLVAPEPFQLLEINIISGQGLHPQTRPMSTYAVVWIRPDRKLCTRVDSDNHTSPQWNDKFIFRVDESFLRSETSAIMVEIYCIRWFRDTLIGTVRVLVENLLPRKGYGGSSMKFTALQVRRPSGRPQGILNLGSAVLDGSICSVPIYAKLAPAVDYRDLTGENFGLMRRTKSEFHLDEAANRNDSDSDEDDEPEPKFMGRSSSFGGTETVDESEVQFYPAEVGSSVEKWSVPSSGGKEELRQKLERWRAEFPSGHDFRRESLQELSACRTPVLEESSGGGRNGGEGGGPFSCFARGCECSISCGVKPGTRST</sequence>
<gene>
    <name evidence="3" type="ORF">NYM_LOCUS19048</name>
</gene>
<dbReference type="PROSITE" id="PS50004">
    <property type="entry name" value="C2"/>
    <property type="match status" value="1"/>
</dbReference>
<dbReference type="Gene3D" id="2.60.40.150">
    <property type="entry name" value="C2 domain"/>
    <property type="match status" value="1"/>
</dbReference>
<dbReference type="GO" id="GO:0006952">
    <property type="term" value="P:defense response"/>
    <property type="evidence" value="ECO:0007669"/>
    <property type="project" value="InterPro"/>
</dbReference>